<evidence type="ECO:0000256" key="2">
    <source>
        <dbReference type="ARBA" id="ARBA00022741"/>
    </source>
</evidence>
<dbReference type="Gene3D" id="3.40.50.10420">
    <property type="entry name" value="NagB/RpiA/CoA transferase-like"/>
    <property type="match status" value="1"/>
</dbReference>
<dbReference type="InterPro" id="IPR002698">
    <property type="entry name" value="FTHF_cligase"/>
</dbReference>
<dbReference type="GO" id="GO:0009396">
    <property type="term" value="P:folic acid-containing compound biosynthetic process"/>
    <property type="evidence" value="ECO:0007669"/>
    <property type="project" value="TreeGrafter"/>
</dbReference>
<dbReference type="EMBL" id="MEIL01000016">
    <property type="protein sequence ID" value="PIT41345.1"/>
    <property type="molecule type" value="Genomic_DNA"/>
</dbReference>
<keyword evidence="5" id="KW-0460">Magnesium</keyword>
<evidence type="ECO:0000313" key="7">
    <source>
        <dbReference type="Proteomes" id="UP000230202"/>
    </source>
</evidence>
<keyword evidence="7" id="KW-1185">Reference proteome</keyword>
<gene>
    <name evidence="6" type="ORF">BHC54_00895</name>
</gene>
<keyword evidence="5" id="KW-0479">Metal-binding</keyword>
<feature type="binding site" evidence="4">
    <location>
        <begin position="7"/>
        <end position="11"/>
    </location>
    <ligand>
        <name>ATP</name>
        <dbReference type="ChEBI" id="CHEBI:30616"/>
    </ligand>
</feature>
<dbReference type="GO" id="GO:0005524">
    <property type="term" value="F:ATP binding"/>
    <property type="evidence" value="ECO:0007669"/>
    <property type="project" value="UniProtKB-KW"/>
</dbReference>
<sequence length="200" mass="23238">MHQHYDKTLLRRCLRQQRQQIKPELRKEATSQINRLLYPLIRRGKRIAAYWAIGSELSLWSFIATAQHRGAEVYLPSIAPKQRQLWFTRCPHLPRQPATARYLILHGLKRRRKTIPQFGGPRLRARSLNTVIVPLLGIDQQGNRLGQGGGYYDATLAALPPWHLRLTGVGFKCQLIDKIESEKHDIRIPFFICEEGIRNF</sequence>
<keyword evidence="2 4" id="KW-0547">Nucleotide-binding</keyword>
<evidence type="ECO:0000256" key="1">
    <source>
        <dbReference type="ARBA" id="ARBA00010638"/>
    </source>
</evidence>
<dbReference type="PANTHER" id="PTHR23407:SF1">
    <property type="entry name" value="5-FORMYLTETRAHYDROFOLATE CYCLO-LIGASE"/>
    <property type="match status" value="1"/>
</dbReference>
<dbReference type="InterPro" id="IPR024185">
    <property type="entry name" value="FTHF_cligase-like_sf"/>
</dbReference>
<keyword evidence="6" id="KW-0436">Ligase</keyword>
<evidence type="ECO:0000256" key="5">
    <source>
        <dbReference type="RuleBase" id="RU361279"/>
    </source>
</evidence>
<feature type="binding site" evidence="4">
    <location>
        <position position="56"/>
    </location>
    <ligand>
        <name>substrate</name>
    </ligand>
</feature>
<comment type="caution">
    <text evidence="6">The sequence shown here is derived from an EMBL/GenBank/DDBJ whole genome shotgun (WGS) entry which is preliminary data.</text>
</comment>
<evidence type="ECO:0000313" key="6">
    <source>
        <dbReference type="EMBL" id="PIT41345.1"/>
    </source>
</evidence>
<comment type="cofactor">
    <cofactor evidence="5">
        <name>Mg(2+)</name>
        <dbReference type="ChEBI" id="CHEBI:18420"/>
    </cofactor>
</comment>
<proteinExistence type="inferred from homology"/>
<dbReference type="NCBIfam" id="TIGR02727">
    <property type="entry name" value="MTHFS_bact"/>
    <property type="match status" value="1"/>
</dbReference>
<comment type="similarity">
    <text evidence="1 5">Belongs to the 5-formyltetrahydrofolate cyclo-ligase family.</text>
</comment>
<dbReference type="PANTHER" id="PTHR23407">
    <property type="entry name" value="ATPASE INHIBITOR/5-FORMYLTETRAHYDROFOLATE CYCLO-LIGASE"/>
    <property type="match status" value="1"/>
</dbReference>
<comment type="catalytic activity">
    <reaction evidence="5">
        <text>(6S)-5-formyl-5,6,7,8-tetrahydrofolate + ATP = (6R)-5,10-methenyltetrahydrofolate + ADP + phosphate</text>
        <dbReference type="Rhea" id="RHEA:10488"/>
        <dbReference type="ChEBI" id="CHEBI:30616"/>
        <dbReference type="ChEBI" id="CHEBI:43474"/>
        <dbReference type="ChEBI" id="CHEBI:57455"/>
        <dbReference type="ChEBI" id="CHEBI:57457"/>
        <dbReference type="ChEBI" id="CHEBI:456216"/>
        <dbReference type="EC" id="6.3.3.2"/>
    </reaction>
</comment>
<dbReference type="PIRSF" id="PIRSF006806">
    <property type="entry name" value="FTHF_cligase"/>
    <property type="match status" value="1"/>
</dbReference>
<dbReference type="SUPFAM" id="SSF100950">
    <property type="entry name" value="NagB/RpiA/CoA transferase-like"/>
    <property type="match status" value="1"/>
</dbReference>
<reference evidence="6" key="1">
    <citation type="journal article" date="2017" name="MBio">
        <title>Type VI secretion-mediated competition in the bee gut microbiome.</title>
        <authorList>
            <person name="Steele M.I."/>
            <person name="Kwong W.K."/>
            <person name="Powell J.E."/>
            <person name="Whiteley M."/>
            <person name="Moran N.A."/>
        </authorList>
    </citation>
    <scope>NUCLEOTIDE SEQUENCE [LARGE SCALE GENOMIC DNA]</scope>
    <source>
        <strain evidence="6">WkB273</strain>
    </source>
</reference>
<keyword evidence="3 4" id="KW-0067">ATP-binding</keyword>
<evidence type="ECO:0000256" key="4">
    <source>
        <dbReference type="PIRSR" id="PIRSR006806-1"/>
    </source>
</evidence>
<dbReference type="InterPro" id="IPR037171">
    <property type="entry name" value="NagB/RpiA_transferase-like"/>
</dbReference>
<feature type="binding site" evidence="4">
    <location>
        <begin position="144"/>
        <end position="152"/>
    </location>
    <ligand>
        <name>ATP</name>
        <dbReference type="ChEBI" id="CHEBI:30616"/>
    </ligand>
</feature>
<dbReference type="EC" id="6.3.3.2" evidence="5"/>
<dbReference type="RefSeq" id="WP_100151463.1">
    <property type="nucleotide sequence ID" value="NZ_MEIK01000029.1"/>
</dbReference>
<organism evidence="6 7">
    <name type="scientific">Snodgrassella alvi</name>
    <dbReference type="NCBI Taxonomy" id="1196083"/>
    <lineage>
        <taxon>Bacteria</taxon>
        <taxon>Pseudomonadati</taxon>
        <taxon>Pseudomonadota</taxon>
        <taxon>Betaproteobacteria</taxon>
        <taxon>Neisseriales</taxon>
        <taxon>Neisseriaceae</taxon>
        <taxon>Snodgrassella</taxon>
    </lineage>
</organism>
<dbReference type="AlphaFoldDB" id="A0A2N9X923"/>
<name>A0A2N9X923_9NEIS</name>
<dbReference type="Pfam" id="PF01812">
    <property type="entry name" value="5-FTHF_cyc-lig"/>
    <property type="match status" value="1"/>
</dbReference>
<dbReference type="GO" id="GO:0046872">
    <property type="term" value="F:metal ion binding"/>
    <property type="evidence" value="ECO:0007669"/>
    <property type="project" value="UniProtKB-KW"/>
</dbReference>
<dbReference type="GO" id="GO:0030272">
    <property type="term" value="F:5-formyltetrahydrofolate cyclo-ligase activity"/>
    <property type="evidence" value="ECO:0007669"/>
    <property type="project" value="UniProtKB-EC"/>
</dbReference>
<accession>A0A2N9X923</accession>
<dbReference type="Proteomes" id="UP000230202">
    <property type="component" value="Unassembled WGS sequence"/>
</dbReference>
<evidence type="ECO:0000256" key="3">
    <source>
        <dbReference type="ARBA" id="ARBA00022840"/>
    </source>
</evidence>
<protein>
    <recommendedName>
        <fullName evidence="5">5-formyltetrahydrofolate cyclo-ligase</fullName>
        <ecNumber evidence="5">6.3.3.2</ecNumber>
    </recommendedName>
</protein>
<dbReference type="GO" id="GO:0035999">
    <property type="term" value="P:tetrahydrofolate interconversion"/>
    <property type="evidence" value="ECO:0007669"/>
    <property type="project" value="TreeGrafter"/>
</dbReference>